<dbReference type="PROSITE" id="PS50850">
    <property type="entry name" value="MFS"/>
    <property type="match status" value="1"/>
</dbReference>
<feature type="transmembrane region" description="Helical" evidence="5">
    <location>
        <begin position="51"/>
        <end position="70"/>
    </location>
</feature>
<feature type="transmembrane region" description="Helical" evidence="5">
    <location>
        <begin position="150"/>
        <end position="168"/>
    </location>
</feature>
<feature type="transmembrane region" description="Helical" evidence="5">
    <location>
        <begin position="115"/>
        <end position="138"/>
    </location>
</feature>
<feature type="transmembrane region" description="Helical" evidence="5">
    <location>
        <begin position="266"/>
        <end position="286"/>
    </location>
</feature>
<feature type="transmembrane region" description="Helical" evidence="5">
    <location>
        <begin position="76"/>
        <end position="94"/>
    </location>
</feature>
<dbReference type="EMBL" id="JADKPO010000004">
    <property type="protein sequence ID" value="MBF4766993.1"/>
    <property type="molecule type" value="Genomic_DNA"/>
</dbReference>
<gene>
    <name evidence="7" type="ORF">ISU10_04350</name>
</gene>
<organism evidence="7 8">
    <name type="scientific">Nocardioides agariphilus</name>
    <dbReference type="NCBI Taxonomy" id="433664"/>
    <lineage>
        <taxon>Bacteria</taxon>
        <taxon>Bacillati</taxon>
        <taxon>Actinomycetota</taxon>
        <taxon>Actinomycetes</taxon>
        <taxon>Propionibacteriales</taxon>
        <taxon>Nocardioidaceae</taxon>
        <taxon>Nocardioides</taxon>
    </lineage>
</organism>
<accession>A0A930YHH1</accession>
<dbReference type="PANTHER" id="PTHR23534:SF1">
    <property type="entry name" value="MAJOR FACILITATOR SUPERFAMILY PROTEIN"/>
    <property type="match status" value="1"/>
</dbReference>
<keyword evidence="4 5" id="KW-0472">Membrane</keyword>
<reference evidence="7" key="1">
    <citation type="submission" date="2020-11" db="EMBL/GenBank/DDBJ databases">
        <title>Nocardioides cynanchi sp. nov., isolated from soil of rhizosphere of Cynanchum wilfordii.</title>
        <authorList>
            <person name="Lee J.-S."/>
            <person name="Suh M.K."/>
            <person name="Kim J.-S."/>
        </authorList>
    </citation>
    <scope>NUCLEOTIDE SEQUENCE</scope>
    <source>
        <strain evidence="7">KCTC 19276</strain>
    </source>
</reference>
<evidence type="ECO:0000313" key="7">
    <source>
        <dbReference type="EMBL" id="MBF4766993.1"/>
    </source>
</evidence>
<feature type="transmembrane region" description="Helical" evidence="5">
    <location>
        <begin position="328"/>
        <end position="350"/>
    </location>
</feature>
<name>A0A930YHH1_9ACTN</name>
<dbReference type="InterPro" id="IPR020846">
    <property type="entry name" value="MFS_dom"/>
</dbReference>
<comment type="subcellular location">
    <subcellularLocation>
        <location evidence="1">Cell membrane</location>
        <topology evidence="1">Multi-pass membrane protein</topology>
    </subcellularLocation>
</comment>
<feature type="transmembrane region" description="Helical" evidence="5">
    <location>
        <begin position="356"/>
        <end position="378"/>
    </location>
</feature>
<dbReference type="GO" id="GO:0022857">
    <property type="term" value="F:transmembrane transporter activity"/>
    <property type="evidence" value="ECO:0007669"/>
    <property type="project" value="InterPro"/>
</dbReference>
<evidence type="ECO:0000256" key="1">
    <source>
        <dbReference type="ARBA" id="ARBA00004651"/>
    </source>
</evidence>
<protein>
    <submittedName>
        <fullName evidence="7">MFS transporter</fullName>
    </submittedName>
</protein>
<dbReference type="GO" id="GO:0005886">
    <property type="term" value="C:plasma membrane"/>
    <property type="evidence" value="ECO:0007669"/>
    <property type="project" value="UniProtKB-SubCell"/>
</dbReference>
<proteinExistence type="predicted"/>
<feature type="transmembrane region" description="Helical" evidence="5">
    <location>
        <begin position="237"/>
        <end position="259"/>
    </location>
</feature>
<evidence type="ECO:0000256" key="5">
    <source>
        <dbReference type="SAM" id="Phobius"/>
    </source>
</evidence>
<keyword evidence="3 5" id="KW-1133">Transmembrane helix</keyword>
<dbReference type="InterPro" id="IPR011701">
    <property type="entry name" value="MFS"/>
</dbReference>
<dbReference type="Gene3D" id="1.20.1250.20">
    <property type="entry name" value="MFS general substrate transporter like domains"/>
    <property type="match status" value="2"/>
</dbReference>
<evidence type="ECO:0000259" key="6">
    <source>
        <dbReference type="PROSITE" id="PS50850"/>
    </source>
</evidence>
<evidence type="ECO:0000256" key="2">
    <source>
        <dbReference type="ARBA" id="ARBA00022692"/>
    </source>
</evidence>
<dbReference type="InterPro" id="IPR005828">
    <property type="entry name" value="MFS_sugar_transport-like"/>
</dbReference>
<evidence type="ECO:0000313" key="8">
    <source>
        <dbReference type="Proteomes" id="UP000660668"/>
    </source>
</evidence>
<dbReference type="Pfam" id="PF07690">
    <property type="entry name" value="MFS_1"/>
    <property type="match status" value="1"/>
</dbReference>
<feature type="transmembrane region" description="Helical" evidence="5">
    <location>
        <begin position="202"/>
        <end position="225"/>
    </location>
</feature>
<dbReference type="SUPFAM" id="SSF103473">
    <property type="entry name" value="MFS general substrate transporter"/>
    <property type="match status" value="1"/>
</dbReference>
<feature type="transmembrane region" description="Helical" evidence="5">
    <location>
        <begin position="292"/>
        <end position="316"/>
    </location>
</feature>
<sequence>MTIGFATAALLARDISGSDTQSGFVQTSQVLGAAVASYLLARLMSRRGRRAGLVTGYVIGGCGSLLAVAGGVAESMPLLLVGAAMLGATSAANNSSRYAATDLAADGSRARALSIVVWASTIGAVAGPNLTGFAAWVARHLSLPELTGPFAVGTVGILVAGLVLFVALRPDPLQLARQAAEVPVVTHTSWRNAFAVVGERPLLVAAMVIMAGAHAAMIMVMVMTPLHMAHGGADIEIIGMVISVHVLGMFAFAPLAGFLTDRVGRAPAAMAGATLLLVALTVAAASPEGASWQVFVGLFLLGLGWSFSTVAGSTLITDNAPLESRADIQGLADLVMGLSAAGASALSGVIVDTWGFPALSLIACLLPTAVGVAAYAAARRAPVVVEA</sequence>
<dbReference type="InterPro" id="IPR036259">
    <property type="entry name" value="MFS_trans_sf"/>
</dbReference>
<feature type="domain" description="Major facilitator superfamily (MFS) profile" evidence="6">
    <location>
        <begin position="1"/>
        <end position="381"/>
    </location>
</feature>
<dbReference type="Proteomes" id="UP000660668">
    <property type="component" value="Unassembled WGS sequence"/>
</dbReference>
<evidence type="ECO:0000256" key="3">
    <source>
        <dbReference type="ARBA" id="ARBA00022989"/>
    </source>
</evidence>
<comment type="caution">
    <text evidence="7">The sequence shown here is derived from an EMBL/GenBank/DDBJ whole genome shotgun (WGS) entry which is preliminary data.</text>
</comment>
<dbReference type="PANTHER" id="PTHR23534">
    <property type="entry name" value="MFS PERMEASE"/>
    <property type="match status" value="1"/>
</dbReference>
<keyword evidence="2 5" id="KW-0812">Transmembrane</keyword>
<dbReference type="AlphaFoldDB" id="A0A930YHH1"/>
<keyword evidence="8" id="KW-1185">Reference proteome</keyword>
<dbReference type="Pfam" id="PF00083">
    <property type="entry name" value="Sugar_tr"/>
    <property type="match status" value="1"/>
</dbReference>
<evidence type="ECO:0000256" key="4">
    <source>
        <dbReference type="ARBA" id="ARBA00023136"/>
    </source>
</evidence>